<dbReference type="SMR" id="W4VFF4"/>
<dbReference type="RefSeq" id="WP_035721892.1">
    <property type="nucleotide sequence ID" value="NZ_BAVS01000002.1"/>
</dbReference>
<dbReference type="AlphaFoldDB" id="W4VFF4"/>
<dbReference type="InterPro" id="IPR029052">
    <property type="entry name" value="Metallo-depent_PP-like"/>
</dbReference>
<dbReference type="Gene3D" id="3.60.21.10">
    <property type="match status" value="1"/>
</dbReference>
<dbReference type="PANTHER" id="PTHR42850">
    <property type="entry name" value="METALLOPHOSPHOESTERASE"/>
    <property type="match status" value="1"/>
</dbReference>
<dbReference type="GO" id="GO:0016791">
    <property type="term" value="F:phosphatase activity"/>
    <property type="evidence" value="ECO:0007669"/>
    <property type="project" value="TreeGrafter"/>
</dbReference>
<evidence type="ECO:0000259" key="2">
    <source>
        <dbReference type="Pfam" id="PF12850"/>
    </source>
</evidence>
<comment type="caution">
    <text evidence="3">The sequence shown here is derived from an EMBL/GenBank/DDBJ whole genome shotgun (WGS) entry which is preliminary data.</text>
</comment>
<evidence type="ECO:0000313" key="3">
    <source>
        <dbReference type="EMBL" id="GAE91912.1"/>
    </source>
</evidence>
<protein>
    <submittedName>
        <fullName evidence="3">Serine</fullName>
    </submittedName>
</protein>
<proteinExistence type="inferred from homology"/>
<dbReference type="SUPFAM" id="SSF56300">
    <property type="entry name" value="Metallo-dependent phosphatases"/>
    <property type="match status" value="1"/>
</dbReference>
<evidence type="ECO:0000256" key="1">
    <source>
        <dbReference type="ARBA" id="ARBA00008950"/>
    </source>
</evidence>
<dbReference type="OrthoDB" id="9813918at2"/>
<accession>W4VFF4</accession>
<dbReference type="Pfam" id="PF12850">
    <property type="entry name" value="Metallophos_2"/>
    <property type="match status" value="1"/>
</dbReference>
<dbReference type="InterPro" id="IPR024654">
    <property type="entry name" value="Calcineurin-like_PHP_lpxH"/>
</dbReference>
<dbReference type="InterPro" id="IPR011152">
    <property type="entry name" value="Pesterase_MJ0912"/>
</dbReference>
<dbReference type="Proteomes" id="UP000019102">
    <property type="component" value="Unassembled WGS sequence"/>
</dbReference>
<evidence type="ECO:0000313" key="4">
    <source>
        <dbReference type="Proteomes" id="UP000019102"/>
    </source>
</evidence>
<dbReference type="GO" id="GO:0005737">
    <property type="term" value="C:cytoplasm"/>
    <property type="evidence" value="ECO:0007669"/>
    <property type="project" value="TreeGrafter"/>
</dbReference>
<organism evidence="3 4">
    <name type="scientific">Gracilibacillus boraciitolerans JCM 21714</name>
    <dbReference type="NCBI Taxonomy" id="1298598"/>
    <lineage>
        <taxon>Bacteria</taxon>
        <taxon>Bacillati</taxon>
        <taxon>Bacillota</taxon>
        <taxon>Bacilli</taxon>
        <taxon>Bacillales</taxon>
        <taxon>Bacillaceae</taxon>
        <taxon>Gracilibacillus</taxon>
    </lineage>
</organism>
<keyword evidence="4" id="KW-1185">Reference proteome</keyword>
<name>W4VFF4_9BACI</name>
<comment type="similarity">
    <text evidence="1">Belongs to the metallophosphoesterase superfamily. YfcE family.</text>
</comment>
<reference evidence="3 4" key="1">
    <citation type="journal article" date="2014" name="Genome Announc.">
        <title>Draft Genome Sequence of the Boron-Tolerant and Moderately Halotolerant Bacterium Gracilibacillus boraciitolerans JCM 21714T.</title>
        <authorList>
            <person name="Ahmed I."/>
            <person name="Oshima K."/>
            <person name="Suda W."/>
            <person name="Kitamura K."/>
            <person name="Iida T."/>
            <person name="Ohmori Y."/>
            <person name="Fujiwara T."/>
            <person name="Hattori M."/>
            <person name="Ohkuma M."/>
        </authorList>
    </citation>
    <scope>NUCLEOTIDE SEQUENCE [LARGE SCALE GENOMIC DNA]</scope>
    <source>
        <strain evidence="3 4">JCM 21714</strain>
    </source>
</reference>
<dbReference type="PIRSF" id="PIRSF000883">
    <property type="entry name" value="Pesterase_MJ0912"/>
    <property type="match status" value="1"/>
</dbReference>
<sequence length="239" mass="27255">MRFAFISDIHGNAEALEKVLEDMEVKQVDRIAVLGDLAYRGPEPAKSIDLIRSLNTDVLKGNADQWIIRGVREGEVPNQALEIMQKEQQWTREQLTDEHIAYLETLPTELSFEEGGIRIHAFHATPDSLFDVVLPNVTDNDLLEKLTMKEEANIYLYGHIHKAYQRTVEGKTIINLGSVGLPFDGIAKASYLLVDIIDGQIQTSHVRLPYDMEKVCQQYEDFNYPNIEKMQNILRSGRN</sequence>
<dbReference type="EMBL" id="BAVS01000002">
    <property type="protein sequence ID" value="GAE91912.1"/>
    <property type="molecule type" value="Genomic_DNA"/>
</dbReference>
<dbReference type="InterPro" id="IPR050126">
    <property type="entry name" value="Ap4A_hydrolase"/>
</dbReference>
<dbReference type="PANTHER" id="PTHR42850:SF2">
    <property type="entry name" value="BLL5683 PROTEIN"/>
    <property type="match status" value="1"/>
</dbReference>
<feature type="domain" description="Calcineurin-like phosphoesterase" evidence="2">
    <location>
        <begin position="1"/>
        <end position="196"/>
    </location>
</feature>
<gene>
    <name evidence="3" type="ORF">JCM21714_882</name>
</gene>
<dbReference type="eggNOG" id="COG0639">
    <property type="taxonomic scope" value="Bacteria"/>
</dbReference>
<dbReference type="STRING" id="1298598.JCM21714_882"/>